<dbReference type="RefSeq" id="XP_031938640.1">
    <property type="nucleotide sequence ID" value="XM_032079516.1"/>
</dbReference>
<name>A0A5N6HS16_9EURO</name>
<dbReference type="GeneID" id="43664207"/>
<dbReference type="EMBL" id="ML736802">
    <property type="protein sequence ID" value="KAE8401321.1"/>
    <property type="molecule type" value="Genomic_DNA"/>
</dbReference>
<evidence type="ECO:0000313" key="3">
    <source>
        <dbReference type="Proteomes" id="UP000325579"/>
    </source>
</evidence>
<organism evidence="2 3">
    <name type="scientific">Aspergillus pseudonomiae</name>
    <dbReference type="NCBI Taxonomy" id="1506151"/>
    <lineage>
        <taxon>Eukaryota</taxon>
        <taxon>Fungi</taxon>
        <taxon>Dikarya</taxon>
        <taxon>Ascomycota</taxon>
        <taxon>Pezizomycotina</taxon>
        <taxon>Eurotiomycetes</taxon>
        <taxon>Eurotiomycetidae</taxon>
        <taxon>Eurotiales</taxon>
        <taxon>Aspergillaceae</taxon>
        <taxon>Aspergillus</taxon>
        <taxon>Aspergillus subgen. Circumdati</taxon>
    </lineage>
</organism>
<evidence type="ECO:0000313" key="2">
    <source>
        <dbReference type="EMBL" id="KAE8401321.1"/>
    </source>
</evidence>
<reference evidence="2 3" key="1">
    <citation type="submission" date="2019-04" db="EMBL/GenBank/DDBJ databases">
        <authorList>
            <consortium name="DOE Joint Genome Institute"/>
            <person name="Mondo S."/>
            <person name="Kjaerbolling I."/>
            <person name="Vesth T."/>
            <person name="Frisvad J.C."/>
            <person name="Nybo J.L."/>
            <person name="Theobald S."/>
            <person name="Kildgaard S."/>
            <person name="Isbrandt T."/>
            <person name="Kuo A."/>
            <person name="Sato A."/>
            <person name="Lyhne E.K."/>
            <person name="Kogle M.E."/>
            <person name="Wiebenga A."/>
            <person name="Kun R.S."/>
            <person name="Lubbers R.J."/>
            <person name="Makela M.R."/>
            <person name="Barry K."/>
            <person name="Chovatia M."/>
            <person name="Clum A."/>
            <person name="Daum C."/>
            <person name="Haridas S."/>
            <person name="He G."/>
            <person name="LaButti K."/>
            <person name="Lipzen A."/>
            <person name="Riley R."/>
            <person name="Salamov A."/>
            <person name="Simmons B.A."/>
            <person name="Magnuson J.K."/>
            <person name="Henrissat B."/>
            <person name="Mortensen U.H."/>
            <person name="Larsen T.O."/>
            <person name="Devries R.P."/>
            <person name="Grigoriev I.V."/>
            <person name="Machida M."/>
            <person name="Baker S.E."/>
            <person name="Andersen M.R."/>
            <person name="Cantor M.N."/>
            <person name="Hua S.X."/>
        </authorList>
    </citation>
    <scope>NUCLEOTIDE SEQUENCE [LARGE SCALE GENOMIC DNA]</scope>
    <source>
        <strain evidence="2 3">CBS 119388</strain>
    </source>
</reference>
<sequence length="209" mass="22928">MHSPPPMSKSDGYATFSATTDPPPSNAFSTNTRRFRIPLVTEPGYLSILTSTDCCDPLAPVQPPSHSQYTLPFSTRSAVSSFALEILSRRMGRVLIDTYRSVTLRQLKPASIGVHPIQQEVRLRGLTRETMCNPISDCGVVPWRQSQASSTCFATPDQEEMTKCKVLLTILFRGGEGRGSDSASRPEPFSDSDRKSALTSAAMFAYSEQ</sequence>
<evidence type="ECO:0000256" key="1">
    <source>
        <dbReference type="SAM" id="MobiDB-lite"/>
    </source>
</evidence>
<feature type="region of interest" description="Disordered" evidence="1">
    <location>
        <begin position="176"/>
        <end position="196"/>
    </location>
</feature>
<dbReference type="Proteomes" id="UP000325579">
    <property type="component" value="Unassembled WGS sequence"/>
</dbReference>
<gene>
    <name evidence="2" type="ORF">BDV37DRAFT_183093</name>
</gene>
<accession>A0A5N6HS16</accession>
<dbReference type="AlphaFoldDB" id="A0A5N6HS16"/>
<accession>A0A5N7D4H1</accession>
<protein>
    <submittedName>
        <fullName evidence="2">Uncharacterized protein</fullName>
    </submittedName>
</protein>
<keyword evidence="3" id="KW-1185">Reference proteome</keyword>
<feature type="region of interest" description="Disordered" evidence="1">
    <location>
        <begin position="1"/>
        <end position="30"/>
    </location>
</feature>
<feature type="compositionally biased region" description="Polar residues" evidence="1">
    <location>
        <begin position="16"/>
        <end position="30"/>
    </location>
</feature>
<proteinExistence type="predicted"/>